<evidence type="ECO:0000256" key="1">
    <source>
        <dbReference type="ARBA" id="ARBA00004651"/>
    </source>
</evidence>
<feature type="transmembrane region" description="Helical" evidence="7">
    <location>
        <begin position="20"/>
        <end position="40"/>
    </location>
</feature>
<dbReference type="SUPFAM" id="SSF50182">
    <property type="entry name" value="Sm-like ribonucleoproteins"/>
    <property type="match status" value="1"/>
</dbReference>
<evidence type="ECO:0000313" key="10">
    <source>
        <dbReference type="EMBL" id="GFH40020.1"/>
    </source>
</evidence>
<protein>
    <submittedName>
        <fullName evidence="10">Potassium transporter KefA</fullName>
    </submittedName>
</protein>
<dbReference type="Proteomes" id="UP000475928">
    <property type="component" value="Unassembled WGS sequence"/>
</dbReference>
<comment type="similarity">
    <text evidence="2">Belongs to the MscS (TC 1.A.23) family.</text>
</comment>
<feature type="domain" description="Mechanosensitive ion channel transmembrane helices 2/3" evidence="9">
    <location>
        <begin position="69"/>
        <end position="107"/>
    </location>
</feature>
<comment type="subcellular location">
    <subcellularLocation>
        <location evidence="1">Cell membrane</location>
        <topology evidence="1">Multi-pass membrane protein</topology>
    </subcellularLocation>
</comment>
<feature type="transmembrane region" description="Helical" evidence="7">
    <location>
        <begin position="85"/>
        <end position="106"/>
    </location>
</feature>
<dbReference type="InterPro" id="IPR011014">
    <property type="entry name" value="MscS_channel_TM-2"/>
</dbReference>
<keyword evidence="6 7" id="KW-0472">Membrane</keyword>
<dbReference type="InterPro" id="IPR023408">
    <property type="entry name" value="MscS_beta-dom_sf"/>
</dbReference>
<name>A0A6A0B3X2_9LACT</name>
<comment type="caution">
    <text evidence="10">The sequence shown here is derived from an EMBL/GenBank/DDBJ whole genome shotgun (WGS) entry which is preliminary data.</text>
</comment>
<dbReference type="EMBL" id="BLLH01000001">
    <property type="protein sequence ID" value="GFH40020.1"/>
    <property type="molecule type" value="Genomic_DNA"/>
</dbReference>
<dbReference type="InterPro" id="IPR045276">
    <property type="entry name" value="YbiO_bact"/>
</dbReference>
<dbReference type="PANTHER" id="PTHR30460">
    <property type="entry name" value="MODERATE CONDUCTANCE MECHANOSENSITIVE CHANNEL YBIO"/>
    <property type="match status" value="1"/>
</dbReference>
<evidence type="ECO:0000256" key="2">
    <source>
        <dbReference type="ARBA" id="ARBA00008017"/>
    </source>
</evidence>
<evidence type="ECO:0000256" key="3">
    <source>
        <dbReference type="ARBA" id="ARBA00022475"/>
    </source>
</evidence>
<evidence type="ECO:0000256" key="5">
    <source>
        <dbReference type="ARBA" id="ARBA00022989"/>
    </source>
</evidence>
<dbReference type="InterPro" id="IPR006685">
    <property type="entry name" value="MscS_channel_2nd"/>
</dbReference>
<gene>
    <name evidence="10" type="primary">yncB</name>
    <name evidence="10" type="ORF">Hs20B_04180</name>
</gene>
<organism evidence="10 11">
    <name type="scientific">Pseudolactococcus insecticola</name>
    <dbReference type="NCBI Taxonomy" id="2709158"/>
    <lineage>
        <taxon>Bacteria</taxon>
        <taxon>Bacillati</taxon>
        <taxon>Bacillota</taxon>
        <taxon>Bacilli</taxon>
        <taxon>Lactobacillales</taxon>
        <taxon>Streptococcaceae</taxon>
        <taxon>Pseudolactococcus</taxon>
    </lineage>
</organism>
<dbReference type="Pfam" id="PF00924">
    <property type="entry name" value="MS_channel_2nd"/>
    <property type="match status" value="1"/>
</dbReference>
<evidence type="ECO:0000256" key="4">
    <source>
        <dbReference type="ARBA" id="ARBA00022692"/>
    </source>
</evidence>
<dbReference type="AlphaFoldDB" id="A0A6A0B3X2"/>
<reference evidence="10 11" key="1">
    <citation type="submission" date="2020-02" db="EMBL/GenBank/DDBJ databases">
        <title>Draft genome sequence of Lactococcus sp. Hs20B0-1.</title>
        <authorList>
            <person name="Noda S."/>
            <person name="Yuki M."/>
            <person name="Ohkuma M."/>
        </authorList>
    </citation>
    <scope>NUCLEOTIDE SEQUENCE [LARGE SCALE GENOMIC DNA]</scope>
    <source>
        <strain evidence="10 11">Hs20B0-1</strain>
    </source>
</reference>
<sequence length="251" mass="28254">MLISKINFQHFIETSLDKVLQLLIATVLFYIFYRLIKLIIKRLFSKYAQTDLADSARVLTMSRLTQSLFQYLSIFLYIYTVLGIFGLPVASLLAGAGIIGVALGFAGRDLMSDVINGFFIIVEHQVNVGDTVNFKNLDITGVVKTIGIRSMTLTSDSGALVFVPNRHITALANLTRQDSQLLLDVPVLDFSMIERQKKRILQVNESYANADFVGVVTRDDKVYLRSKLSGDYAEISLQKSEILSRYYENMD</sequence>
<dbReference type="Gene3D" id="2.30.30.60">
    <property type="match status" value="1"/>
</dbReference>
<keyword evidence="5 7" id="KW-1133">Transmembrane helix</keyword>
<dbReference type="InterPro" id="IPR049142">
    <property type="entry name" value="MS_channel_1st"/>
</dbReference>
<dbReference type="Gene3D" id="1.10.287.1260">
    <property type="match status" value="1"/>
</dbReference>
<keyword evidence="11" id="KW-1185">Reference proteome</keyword>
<dbReference type="GO" id="GO:0008381">
    <property type="term" value="F:mechanosensitive monoatomic ion channel activity"/>
    <property type="evidence" value="ECO:0007669"/>
    <property type="project" value="InterPro"/>
</dbReference>
<dbReference type="InterPro" id="IPR010920">
    <property type="entry name" value="LSM_dom_sf"/>
</dbReference>
<evidence type="ECO:0000256" key="7">
    <source>
        <dbReference type="SAM" id="Phobius"/>
    </source>
</evidence>
<keyword evidence="4 7" id="KW-0812">Transmembrane</keyword>
<evidence type="ECO:0000259" key="9">
    <source>
        <dbReference type="Pfam" id="PF21088"/>
    </source>
</evidence>
<dbReference type="SUPFAM" id="SSF82861">
    <property type="entry name" value="Mechanosensitive channel protein MscS (YggB), transmembrane region"/>
    <property type="match status" value="1"/>
</dbReference>
<keyword evidence="3" id="KW-1003">Cell membrane</keyword>
<evidence type="ECO:0000313" key="11">
    <source>
        <dbReference type="Proteomes" id="UP000475928"/>
    </source>
</evidence>
<evidence type="ECO:0000259" key="8">
    <source>
        <dbReference type="Pfam" id="PF00924"/>
    </source>
</evidence>
<dbReference type="PANTHER" id="PTHR30460:SF0">
    <property type="entry name" value="MODERATE CONDUCTANCE MECHANOSENSITIVE CHANNEL YBIO"/>
    <property type="match status" value="1"/>
</dbReference>
<feature type="domain" description="Mechanosensitive ion channel MscS" evidence="8">
    <location>
        <begin position="109"/>
        <end position="176"/>
    </location>
</feature>
<evidence type="ECO:0000256" key="6">
    <source>
        <dbReference type="ARBA" id="ARBA00023136"/>
    </source>
</evidence>
<proteinExistence type="inferred from homology"/>
<dbReference type="Pfam" id="PF21088">
    <property type="entry name" value="MS_channel_1st"/>
    <property type="match status" value="1"/>
</dbReference>
<accession>A0A6A0B3X2</accession>
<dbReference type="GO" id="GO:0005886">
    <property type="term" value="C:plasma membrane"/>
    <property type="evidence" value="ECO:0007669"/>
    <property type="project" value="UniProtKB-SubCell"/>
</dbReference>